<dbReference type="RefSeq" id="WP_111876472.1">
    <property type="nucleotide sequence ID" value="NZ_CBCSGC010000063.1"/>
</dbReference>
<proteinExistence type="predicted"/>
<evidence type="ECO:0000313" key="3">
    <source>
        <dbReference type="Proteomes" id="UP000248856"/>
    </source>
</evidence>
<dbReference type="PANTHER" id="PTHR47485">
    <property type="entry name" value="THYLAKOID LUMENAL 17.4 KDA PROTEIN, CHLOROPLASTIC"/>
    <property type="match status" value="1"/>
</dbReference>
<evidence type="ECO:0000256" key="1">
    <source>
        <dbReference type="ARBA" id="ARBA00022737"/>
    </source>
</evidence>
<accession>A0A328ZEQ3</accession>
<reference evidence="2 3" key="1">
    <citation type="submission" date="2018-06" db="EMBL/GenBank/DDBJ databases">
        <title>Genomic Encyclopedia of Archaeal and Bacterial Type Strains, Phase II (KMG-II): from individual species to whole genera.</title>
        <authorList>
            <person name="Goeker M."/>
        </authorList>
    </citation>
    <scope>NUCLEOTIDE SEQUENCE [LARGE SCALE GENOMIC DNA]</scope>
    <source>
        <strain evidence="2 3">CFPB 3232</strain>
    </source>
</reference>
<dbReference type="Pfam" id="PF13599">
    <property type="entry name" value="Pentapeptide_4"/>
    <property type="match status" value="1"/>
</dbReference>
<dbReference type="SUPFAM" id="SSF141571">
    <property type="entry name" value="Pentapeptide repeat-like"/>
    <property type="match status" value="1"/>
</dbReference>
<gene>
    <name evidence="2" type="ORF">AX018_100912</name>
</gene>
<dbReference type="OrthoDB" id="12147at2"/>
<dbReference type="EMBL" id="QLTA01000009">
    <property type="protein sequence ID" value="RAR84780.1"/>
    <property type="molecule type" value="Genomic_DNA"/>
</dbReference>
<dbReference type="Proteomes" id="UP000248856">
    <property type="component" value="Unassembled WGS sequence"/>
</dbReference>
<dbReference type="PANTHER" id="PTHR47485:SF1">
    <property type="entry name" value="THYLAKOID LUMENAL 17.4 KDA PROTEIN, CHLOROPLASTIC"/>
    <property type="match status" value="1"/>
</dbReference>
<keyword evidence="1" id="KW-0677">Repeat</keyword>
<name>A0A328ZEQ3_9BURK</name>
<dbReference type="Pfam" id="PF00805">
    <property type="entry name" value="Pentapeptide"/>
    <property type="match status" value="2"/>
</dbReference>
<dbReference type="Gene3D" id="2.160.20.80">
    <property type="entry name" value="E3 ubiquitin-protein ligase SopA"/>
    <property type="match status" value="1"/>
</dbReference>
<sequence>MTSPTASARPSTHQGTAFHDESFTRERLAQCLAEETAPLLFERCRFEGVDMSHLTLAGCIFSECHLQDANLVACDLGASRWFHCDAARADFRSARADAAEFQACNLGNTRWQNAVIDDARFIESKLTGAHFGNVKGSGVVFNRSQLFAAHLRGMGFRKARIEEVNFAEADLSQCDFRQAVFVGGSLRDARVDNADFSLADLGATEISGLPLWNNPKFRKARISLAQAAALAEEGGLVVDI</sequence>
<dbReference type="AlphaFoldDB" id="A0A328ZEQ3"/>
<dbReference type="InterPro" id="IPR001646">
    <property type="entry name" value="5peptide_repeat"/>
</dbReference>
<comment type="caution">
    <text evidence="2">The sequence shown here is derived from an EMBL/GenBank/DDBJ whole genome shotgun (WGS) entry which is preliminary data.</text>
</comment>
<evidence type="ECO:0000313" key="2">
    <source>
        <dbReference type="EMBL" id="RAR84780.1"/>
    </source>
</evidence>
<organism evidence="2 3">
    <name type="scientific">Paracidovorax anthurii</name>
    <dbReference type="NCBI Taxonomy" id="78229"/>
    <lineage>
        <taxon>Bacteria</taxon>
        <taxon>Pseudomonadati</taxon>
        <taxon>Pseudomonadota</taxon>
        <taxon>Betaproteobacteria</taxon>
        <taxon>Burkholderiales</taxon>
        <taxon>Comamonadaceae</taxon>
        <taxon>Paracidovorax</taxon>
    </lineage>
</organism>
<protein>
    <submittedName>
        <fullName evidence="2">Uncharacterized protein YjbI with pentapeptide repeats</fullName>
    </submittedName>
</protein>
<keyword evidence="3" id="KW-1185">Reference proteome</keyword>